<proteinExistence type="predicted"/>
<name>A0A6L6HTX4_9RHOB</name>
<dbReference type="InterPro" id="IPR029045">
    <property type="entry name" value="ClpP/crotonase-like_dom_sf"/>
</dbReference>
<accession>A0A6L6HTX4</accession>
<evidence type="ECO:0000313" key="2">
    <source>
        <dbReference type="Proteomes" id="UP000481417"/>
    </source>
</evidence>
<sequence>MGLFSTPQGAIRAVLLSQVLMGGAIVALDLRGTPGTPAPGLFAPPAQGPAVRPYRPDLRAPEPGAPAMRPMPEALEFAAEGDAIRIAGQIAPGDADRFATWLDRNRPSGTRVSLDSSGGSVGDALAIGRTIRAAGYDTEVADGAVCLSACPYILAGGTNRQVAPTGVVGVHQHDFGKNTILPAFMAIRDVQRGQAGVMDYLADMGVDLRLMSYALRTPPEEINILTPDVMADLGLVSG</sequence>
<organism evidence="1 2">
    <name type="scientific">Paracoccus lichenicola</name>
    <dbReference type="NCBI Taxonomy" id="2665644"/>
    <lineage>
        <taxon>Bacteria</taxon>
        <taxon>Pseudomonadati</taxon>
        <taxon>Pseudomonadota</taxon>
        <taxon>Alphaproteobacteria</taxon>
        <taxon>Rhodobacterales</taxon>
        <taxon>Paracoccaceae</taxon>
        <taxon>Paracoccus</taxon>
    </lineage>
</organism>
<dbReference type="EMBL" id="WMBT01000005">
    <property type="protein sequence ID" value="MTE00788.1"/>
    <property type="molecule type" value="Genomic_DNA"/>
</dbReference>
<comment type="caution">
    <text evidence="1">The sequence shown here is derived from an EMBL/GenBank/DDBJ whole genome shotgun (WGS) entry which is preliminary data.</text>
</comment>
<protein>
    <recommendedName>
        <fullName evidence="3">Periplasmic protein-like protein</fullName>
    </recommendedName>
</protein>
<reference evidence="1 2" key="1">
    <citation type="submission" date="2019-11" db="EMBL/GenBank/DDBJ databases">
        <authorList>
            <person name="Lang L."/>
        </authorList>
    </citation>
    <scope>NUCLEOTIDE SEQUENCE [LARGE SCALE GENOMIC DNA]</scope>
    <source>
        <strain evidence="1 2">YIM 132242</strain>
    </source>
</reference>
<dbReference type="AlphaFoldDB" id="A0A6L6HTX4"/>
<dbReference type="Gene3D" id="3.90.226.10">
    <property type="entry name" value="2-enoyl-CoA Hydratase, Chain A, domain 1"/>
    <property type="match status" value="1"/>
</dbReference>
<keyword evidence="2" id="KW-1185">Reference proteome</keyword>
<dbReference type="RefSeq" id="WP_328288513.1">
    <property type="nucleotide sequence ID" value="NZ_WMBT01000005.1"/>
</dbReference>
<evidence type="ECO:0008006" key="3">
    <source>
        <dbReference type="Google" id="ProtNLM"/>
    </source>
</evidence>
<dbReference type="Proteomes" id="UP000481417">
    <property type="component" value="Unassembled WGS sequence"/>
</dbReference>
<gene>
    <name evidence="1" type="ORF">GIY56_10840</name>
</gene>
<dbReference type="SUPFAM" id="SSF52096">
    <property type="entry name" value="ClpP/crotonase"/>
    <property type="match status" value="1"/>
</dbReference>
<evidence type="ECO:0000313" key="1">
    <source>
        <dbReference type="EMBL" id="MTE00788.1"/>
    </source>
</evidence>